<evidence type="ECO:0000313" key="2">
    <source>
        <dbReference type="EMBL" id="MQN76743.1"/>
    </source>
</evidence>
<proteinExistence type="predicted"/>
<protein>
    <submittedName>
        <fullName evidence="1">Uncharacterized protein</fullName>
    </submittedName>
</protein>
<sequence length="71" mass="8394">MNTKLNSLNEKQRKLWAIIREALNYEDTDEDFYEFKEEAEGLLADDEEDFYVTYNSMDDFDASDVIDLINA</sequence>
<organism evidence="1 3">
    <name type="scientific">Segatella copri</name>
    <dbReference type="NCBI Taxonomy" id="165179"/>
    <lineage>
        <taxon>Bacteria</taxon>
        <taxon>Pseudomonadati</taxon>
        <taxon>Bacteroidota</taxon>
        <taxon>Bacteroidia</taxon>
        <taxon>Bacteroidales</taxon>
        <taxon>Prevotellaceae</taxon>
        <taxon>Segatella</taxon>
    </lineage>
</organism>
<evidence type="ECO:0000313" key="3">
    <source>
        <dbReference type="Proteomes" id="UP000406735"/>
    </source>
</evidence>
<evidence type="ECO:0000313" key="4">
    <source>
        <dbReference type="Proteomes" id="UP000423156"/>
    </source>
</evidence>
<accession>A0A6A7UPU5</accession>
<dbReference type="EMBL" id="VZBZ01000014">
    <property type="protein sequence ID" value="MQN76743.1"/>
    <property type="molecule type" value="Genomic_DNA"/>
</dbReference>
<dbReference type="RefSeq" id="WP_153080288.1">
    <property type="nucleotide sequence ID" value="NZ_JANDWJ010000013.1"/>
</dbReference>
<gene>
    <name evidence="2" type="ORF">F7D71_02435</name>
    <name evidence="1" type="ORF">F7D97_13955</name>
</gene>
<dbReference type="Proteomes" id="UP000423156">
    <property type="component" value="Unassembled WGS sequence"/>
</dbReference>
<dbReference type="AlphaFoldDB" id="A0A6A7UPU5"/>
<reference evidence="3 4" key="1">
    <citation type="submission" date="2019-09" db="EMBL/GenBank/DDBJ databases">
        <title>Distinct polysaccharide growth profiles of human intestinal Prevotella copri isolates.</title>
        <authorList>
            <person name="Fehlner-Peach H."/>
            <person name="Magnabosco C."/>
            <person name="Raghavan V."/>
            <person name="Scher J.U."/>
            <person name="Tett A."/>
            <person name="Cox L.M."/>
            <person name="Gottsegen C."/>
            <person name="Watters A."/>
            <person name="Wiltshire- Gordon J.D."/>
            <person name="Segata N."/>
            <person name="Bonneau R."/>
            <person name="Littman D.R."/>
        </authorList>
    </citation>
    <scope>NUCLEOTIDE SEQUENCE [LARGE SCALE GENOMIC DNA]</scope>
    <source>
        <strain evidence="2 4">BU41712</strain>
        <strain evidence="3">iK21513</strain>
        <strain evidence="1">IK21513</strain>
    </source>
</reference>
<name>A0A6A7UPU5_9BACT</name>
<dbReference type="Proteomes" id="UP000406735">
    <property type="component" value="Unassembled WGS sequence"/>
</dbReference>
<dbReference type="EMBL" id="VZCY01000115">
    <property type="protein sequence ID" value="MQN10994.1"/>
    <property type="molecule type" value="Genomic_DNA"/>
</dbReference>
<comment type="caution">
    <text evidence="1">The sequence shown here is derived from an EMBL/GenBank/DDBJ whole genome shotgun (WGS) entry which is preliminary data.</text>
</comment>
<evidence type="ECO:0000313" key="1">
    <source>
        <dbReference type="EMBL" id="MQN10994.1"/>
    </source>
</evidence>